<evidence type="ECO:0000313" key="3">
    <source>
        <dbReference type="Proteomes" id="UP001058290"/>
    </source>
</evidence>
<dbReference type="CDD" id="cd14789">
    <property type="entry name" value="Tiki"/>
    <property type="match status" value="1"/>
</dbReference>
<feature type="compositionally biased region" description="Low complexity" evidence="1">
    <location>
        <begin position="42"/>
        <end position="53"/>
    </location>
</feature>
<accession>A0ABY6A358</accession>
<dbReference type="PANTHER" id="PTHR40590">
    <property type="entry name" value="CYTOPLASMIC PROTEIN-RELATED"/>
    <property type="match status" value="1"/>
</dbReference>
<sequence>MQHSAPLSLLPHHPARGLRLLPQLLLGLALLAGGHAAQARTPAAAPAPQLAPADNPSCPAPAVKDPAVYQAESRKPHPDRGVLWQLRKGDTVAYLWGSIHVGQLPWIFPGPRTAQALRGAPAIALELDPVDPATLQALTQAMREDNDRQKLVMRQNPELQTRMGRMAFESCVDQSTWQTNAATLARLIALGMQDMARSGYHPAYGIDLNLAAMAHAVGKPVQAIETAQEQLLAMGLGGDGVPAQLATPDDIRKALDDIDSGKNRQVAQKLAEYWESGDLAALEQLMQTCQCLGDVGMQAALLDTRNQRMAERLPAMMAAQPQLFIAVGLLHMVGDNNLLQLLQKQGFTVRQLTGKGAEAAAAASSAVPASTPAKAQ</sequence>
<proteinExistence type="predicted"/>
<dbReference type="Proteomes" id="UP001058290">
    <property type="component" value="Chromosome"/>
</dbReference>
<gene>
    <name evidence="2" type="ORF">N4T19_08285</name>
</gene>
<evidence type="ECO:0000313" key="2">
    <source>
        <dbReference type="EMBL" id="UXC20091.1"/>
    </source>
</evidence>
<protein>
    <submittedName>
        <fullName evidence="2">TraB/GumN family protein</fullName>
    </submittedName>
</protein>
<dbReference type="EMBL" id="CP104377">
    <property type="protein sequence ID" value="UXC20091.1"/>
    <property type="molecule type" value="Genomic_DNA"/>
</dbReference>
<dbReference type="PANTHER" id="PTHR40590:SF1">
    <property type="entry name" value="CYTOPLASMIC PROTEIN"/>
    <property type="match status" value="1"/>
</dbReference>
<dbReference type="InterPro" id="IPR047111">
    <property type="entry name" value="YbaP-like"/>
</dbReference>
<reference evidence="2" key="1">
    <citation type="submission" date="2022-09" db="EMBL/GenBank/DDBJ databases">
        <title>Bacterial diversity in gut of crayfish and pufferfish.</title>
        <authorList>
            <person name="Huang Y."/>
        </authorList>
    </citation>
    <scope>NUCLEOTIDE SEQUENCE</scope>
    <source>
        <strain evidence="2">PR12</strain>
    </source>
</reference>
<keyword evidence="3" id="KW-1185">Reference proteome</keyword>
<organism evidence="2 3">
    <name type="scientific">Comamonas squillarum</name>
    <dbReference type="NCBI Taxonomy" id="2977320"/>
    <lineage>
        <taxon>Bacteria</taxon>
        <taxon>Pseudomonadati</taxon>
        <taxon>Pseudomonadota</taxon>
        <taxon>Betaproteobacteria</taxon>
        <taxon>Burkholderiales</taxon>
        <taxon>Comamonadaceae</taxon>
        <taxon>Comamonas</taxon>
    </lineage>
</organism>
<evidence type="ECO:0000256" key="1">
    <source>
        <dbReference type="SAM" id="MobiDB-lite"/>
    </source>
</evidence>
<feature type="region of interest" description="Disordered" evidence="1">
    <location>
        <begin position="42"/>
        <end position="63"/>
    </location>
</feature>
<dbReference type="Pfam" id="PF01963">
    <property type="entry name" value="TraB_PrgY_gumN"/>
    <property type="match status" value="1"/>
</dbReference>
<dbReference type="InterPro" id="IPR002816">
    <property type="entry name" value="TraB/PrgY/GumN_fam"/>
</dbReference>
<name>A0ABY6A358_9BURK</name>
<dbReference type="RefSeq" id="WP_182342732.1">
    <property type="nucleotide sequence ID" value="NZ_CP104377.1"/>
</dbReference>